<dbReference type="OrthoDB" id="102964at2"/>
<dbReference type="Gene3D" id="2.30.30.40">
    <property type="entry name" value="SH3 Domains"/>
    <property type="match status" value="1"/>
</dbReference>
<dbReference type="AlphaFoldDB" id="A0A0M6XSV0"/>
<dbReference type="RefSeq" id="WP_055683621.1">
    <property type="nucleotide sequence ID" value="NZ_CXPG01000021.1"/>
</dbReference>
<dbReference type="Pfam" id="PF08239">
    <property type="entry name" value="SH3_3"/>
    <property type="match status" value="1"/>
</dbReference>
<dbReference type="STRING" id="282197.SAMN04488517_10398"/>
<sequence>MTFRILTAASALALAAAPALAASPAVTTSDLNLRVGPGTAYDVAGVMPARSSIDLAGCIADSSWCEVTYDGVTGYAWAPHIAMTVAGAEVPLTEVKDYDIVTFQSTGDVNAYIGDVEPTAVGPALSVIPLDGALTAPDGETIAYIGEYPVEPIFVDGEVTVGSVLPDDAPLRKVPGGTFLYTNVNGQPVLVNPANRQIVHIAR</sequence>
<proteinExistence type="predicted"/>
<dbReference type="InterPro" id="IPR003646">
    <property type="entry name" value="SH3-like_bac-type"/>
</dbReference>
<dbReference type="EMBL" id="CXPG01000021">
    <property type="protein sequence ID" value="CTQ34246.1"/>
    <property type="molecule type" value="Genomic_DNA"/>
</dbReference>
<feature type="signal peptide" evidence="1">
    <location>
        <begin position="1"/>
        <end position="21"/>
    </location>
</feature>
<keyword evidence="1" id="KW-0732">Signal</keyword>
<keyword evidence="4" id="KW-1185">Reference proteome</keyword>
<name>A0A0M6XSV0_9RHOB</name>
<organism evidence="3 4">
    <name type="scientific">Jannaschia rubra</name>
    <dbReference type="NCBI Taxonomy" id="282197"/>
    <lineage>
        <taxon>Bacteria</taxon>
        <taxon>Pseudomonadati</taxon>
        <taxon>Pseudomonadota</taxon>
        <taxon>Alphaproteobacteria</taxon>
        <taxon>Rhodobacterales</taxon>
        <taxon>Roseobacteraceae</taxon>
        <taxon>Jannaschia</taxon>
    </lineage>
</organism>
<evidence type="ECO:0000313" key="4">
    <source>
        <dbReference type="Proteomes" id="UP000048908"/>
    </source>
</evidence>
<evidence type="ECO:0000259" key="2">
    <source>
        <dbReference type="Pfam" id="PF08239"/>
    </source>
</evidence>
<evidence type="ECO:0000256" key="1">
    <source>
        <dbReference type="SAM" id="SignalP"/>
    </source>
</evidence>
<dbReference type="Proteomes" id="UP000048908">
    <property type="component" value="Unassembled WGS sequence"/>
</dbReference>
<feature type="domain" description="SH3b" evidence="2">
    <location>
        <begin position="29"/>
        <end position="79"/>
    </location>
</feature>
<protein>
    <recommendedName>
        <fullName evidence="2">SH3b domain-containing protein</fullName>
    </recommendedName>
</protein>
<gene>
    <name evidence="3" type="ORF">JAN5088_03039</name>
</gene>
<reference evidence="3 4" key="1">
    <citation type="submission" date="2015-07" db="EMBL/GenBank/DDBJ databases">
        <authorList>
            <person name="Noorani M."/>
        </authorList>
    </citation>
    <scope>NUCLEOTIDE SEQUENCE [LARGE SCALE GENOMIC DNA]</scope>
    <source>
        <strain evidence="3 4">CECT 5088</strain>
    </source>
</reference>
<evidence type="ECO:0000313" key="3">
    <source>
        <dbReference type="EMBL" id="CTQ34246.1"/>
    </source>
</evidence>
<dbReference type="InterPro" id="IPR009642">
    <property type="entry name" value="DUF1236"/>
</dbReference>
<feature type="chain" id="PRO_5005807031" description="SH3b domain-containing protein" evidence="1">
    <location>
        <begin position="22"/>
        <end position="203"/>
    </location>
</feature>
<accession>A0A0M6XSV0</accession>
<dbReference type="Pfam" id="PF06823">
    <property type="entry name" value="DUF1236"/>
    <property type="match status" value="1"/>
</dbReference>